<reference evidence="1" key="1">
    <citation type="submission" date="2011-09" db="EMBL/GenBank/DDBJ databases">
        <title>The permanent draft genome of Mucilaginibacter paludis DSM 18603.</title>
        <authorList>
            <consortium name="US DOE Joint Genome Institute (JGI-PGF)"/>
            <person name="Lucas S."/>
            <person name="Han J."/>
            <person name="Lapidus A."/>
            <person name="Bruce D."/>
            <person name="Goodwin L."/>
            <person name="Pitluck S."/>
            <person name="Peters L."/>
            <person name="Kyrpides N."/>
            <person name="Mavromatis K."/>
            <person name="Ivanova N."/>
            <person name="Mikhailova N."/>
            <person name="Held B."/>
            <person name="Detter J.C."/>
            <person name="Tapia R."/>
            <person name="Han C."/>
            <person name="Land M."/>
            <person name="Hauser L."/>
            <person name="Markowitz V."/>
            <person name="Cheng J.-F."/>
            <person name="Hugenholtz P."/>
            <person name="Woyke T."/>
            <person name="Wu D."/>
            <person name="Tindall B."/>
            <person name="Brambilla E."/>
            <person name="Klenk H.-P."/>
            <person name="Eisen J.A."/>
        </authorList>
    </citation>
    <scope>NUCLEOTIDE SEQUENCE [LARGE SCALE GENOMIC DNA]</scope>
    <source>
        <strain evidence="1">DSM 18603</strain>
    </source>
</reference>
<proteinExistence type="predicted"/>
<sequence>MYRKKLKRMPYDIEKKDSDEAKKVANNEENSDSLVKLIAEITVKNIIEKYRNGRNGICESP</sequence>
<dbReference type="EMBL" id="CM001403">
    <property type="protein sequence ID" value="EHQ25590.1"/>
    <property type="molecule type" value="Genomic_DNA"/>
</dbReference>
<keyword evidence="2" id="KW-1185">Reference proteome</keyword>
<gene>
    <name evidence="1" type="ORF">Mucpa_1432</name>
</gene>
<evidence type="ECO:0000313" key="2">
    <source>
        <dbReference type="Proteomes" id="UP000002774"/>
    </source>
</evidence>
<organism evidence="1 2">
    <name type="scientific">Mucilaginibacter paludis DSM 18603</name>
    <dbReference type="NCBI Taxonomy" id="714943"/>
    <lineage>
        <taxon>Bacteria</taxon>
        <taxon>Pseudomonadati</taxon>
        <taxon>Bacteroidota</taxon>
        <taxon>Sphingobacteriia</taxon>
        <taxon>Sphingobacteriales</taxon>
        <taxon>Sphingobacteriaceae</taxon>
        <taxon>Mucilaginibacter</taxon>
    </lineage>
</organism>
<evidence type="ECO:0000313" key="1">
    <source>
        <dbReference type="EMBL" id="EHQ25590.1"/>
    </source>
</evidence>
<dbReference type="Proteomes" id="UP000002774">
    <property type="component" value="Chromosome"/>
</dbReference>
<dbReference type="AlphaFoldDB" id="H1XZA2"/>
<accession>H1XZA2</accession>
<dbReference type="RefSeq" id="WP_008505387.1">
    <property type="nucleotide sequence ID" value="NZ_CM001403.1"/>
</dbReference>
<protein>
    <submittedName>
        <fullName evidence="1">Uncharacterized protein</fullName>
    </submittedName>
</protein>
<name>H1XZA2_9SPHI</name>
<dbReference type="HOGENOM" id="CLU_2917612_0_0_10"/>